<feature type="transmembrane region" description="Helical" evidence="2">
    <location>
        <begin position="155"/>
        <end position="174"/>
    </location>
</feature>
<evidence type="ECO:0000256" key="3">
    <source>
        <dbReference type="SAM" id="SignalP"/>
    </source>
</evidence>
<accession>A0AAD8EVT0</accession>
<dbReference type="EMBL" id="JASAOG010000262">
    <property type="protein sequence ID" value="KAK0041750.1"/>
    <property type="molecule type" value="Genomic_DNA"/>
</dbReference>
<name>A0AAD8EVT0_BIOPF</name>
<feature type="transmembrane region" description="Helical" evidence="2">
    <location>
        <begin position="75"/>
        <end position="100"/>
    </location>
</feature>
<feature type="compositionally biased region" description="Basic and acidic residues" evidence="1">
    <location>
        <begin position="360"/>
        <end position="385"/>
    </location>
</feature>
<evidence type="ECO:0008006" key="6">
    <source>
        <dbReference type="Google" id="ProtNLM"/>
    </source>
</evidence>
<dbReference type="SUPFAM" id="SSF81321">
    <property type="entry name" value="Family A G protein-coupled receptor-like"/>
    <property type="match status" value="1"/>
</dbReference>
<keyword evidence="2" id="KW-0812">Transmembrane</keyword>
<dbReference type="Proteomes" id="UP001233172">
    <property type="component" value="Unassembled WGS sequence"/>
</dbReference>
<feature type="transmembrane region" description="Helical" evidence="2">
    <location>
        <begin position="456"/>
        <end position="477"/>
    </location>
</feature>
<organism evidence="4 5">
    <name type="scientific">Biomphalaria pfeifferi</name>
    <name type="common">Bloodfluke planorb</name>
    <name type="synonym">Freshwater snail</name>
    <dbReference type="NCBI Taxonomy" id="112525"/>
    <lineage>
        <taxon>Eukaryota</taxon>
        <taxon>Metazoa</taxon>
        <taxon>Spiralia</taxon>
        <taxon>Lophotrochozoa</taxon>
        <taxon>Mollusca</taxon>
        <taxon>Gastropoda</taxon>
        <taxon>Heterobranchia</taxon>
        <taxon>Euthyneura</taxon>
        <taxon>Panpulmonata</taxon>
        <taxon>Hygrophila</taxon>
        <taxon>Lymnaeoidea</taxon>
        <taxon>Planorbidae</taxon>
        <taxon>Biomphalaria</taxon>
    </lineage>
</organism>
<evidence type="ECO:0000256" key="1">
    <source>
        <dbReference type="SAM" id="MobiDB-lite"/>
    </source>
</evidence>
<keyword evidence="5" id="KW-1185">Reference proteome</keyword>
<feature type="transmembrane region" description="Helical" evidence="2">
    <location>
        <begin position="267"/>
        <end position="285"/>
    </location>
</feature>
<proteinExistence type="predicted"/>
<keyword evidence="2" id="KW-1133">Transmembrane helix</keyword>
<reference evidence="4" key="2">
    <citation type="submission" date="2023-04" db="EMBL/GenBank/DDBJ databases">
        <authorList>
            <person name="Bu L."/>
            <person name="Lu L."/>
            <person name="Laidemitt M.R."/>
            <person name="Zhang S.M."/>
            <person name="Mutuku M."/>
            <person name="Mkoji G."/>
            <person name="Steinauer M."/>
            <person name="Loker E.S."/>
        </authorList>
    </citation>
    <scope>NUCLEOTIDE SEQUENCE</scope>
    <source>
        <strain evidence="4">KasaAsao</strain>
        <tissue evidence="4">Whole Snail</tissue>
    </source>
</reference>
<evidence type="ECO:0000313" key="4">
    <source>
        <dbReference type="EMBL" id="KAK0041750.1"/>
    </source>
</evidence>
<feature type="transmembrane region" description="Helical" evidence="2">
    <location>
        <begin position="112"/>
        <end position="135"/>
    </location>
</feature>
<sequence>MCRRVHELLAPLLCVCVYCLRLLSETEALLASRVSNDTSNERFIFIDDSESIRTHTDSQFVKAYTNFKTSKYPEIFIPIAIACLFFGALGNIGFFALFGNKLKRAYYTRDSLYFRFLATLDILVCIIVLPYAMFFEAERVTNNYVCKSMEYVRHFLTYMAHLGLLSYSFELPLRQGYTASKNHVRRAAYGIVILSAFCSIPVIFLFEINPIAFNNTLTPVLHKRDAVFEHAEVKTVYDTSKLKSCHMTFNFQPNGKYHDLLEYAKKMYYGINTLLYSAGLLLYVYKVILFIDARPLLGQDSLFIQNVIDVREHSFSMASPELASKPDKRKQSTTNPVYLKNKTDDEMTDVTDDAASTKSADAKAKTSSKDADPSNEGVRKVESDSSTRSQNNNLDRPEAGRERKVSFGDAMIDSVSYNPDDTVRSIQKSEWNHPSRPILKSNERSSLKISSYKKSMMFLIFLDLLIITVTIIVDLAVKNSSTALNFIHTKCVLSFYLISLTNKELRSATWGRYFECCKNWPSGYVRTTTSSTGIEFFGSNVRPELMRAWGRYSYEASNSDLTETSNVSGVSDIPVPVLFSDRPTVTASTRTSVMMK</sequence>
<comment type="caution">
    <text evidence="4">The sequence shown here is derived from an EMBL/GenBank/DDBJ whole genome shotgun (WGS) entry which is preliminary data.</text>
</comment>
<protein>
    <recommendedName>
        <fullName evidence="6">G-protein coupled receptors family 1 profile domain-containing protein</fullName>
    </recommendedName>
</protein>
<keyword evidence="2" id="KW-0472">Membrane</keyword>
<feature type="signal peptide" evidence="3">
    <location>
        <begin position="1"/>
        <end position="28"/>
    </location>
</feature>
<dbReference type="Gene3D" id="1.20.1070.10">
    <property type="entry name" value="Rhodopsin 7-helix transmembrane proteins"/>
    <property type="match status" value="1"/>
</dbReference>
<feature type="chain" id="PRO_5042174687" description="G-protein coupled receptors family 1 profile domain-containing protein" evidence="3">
    <location>
        <begin position="29"/>
        <end position="596"/>
    </location>
</feature>
<dbReference type="AlphaFoldDB" id="A0AAD8EVT0"/>
<evidence type="ECO:0000313" key="5">
    <source>
        <dbReference type="Proteomes" id="UP001233172"/>
    </source>
</evidence>
<feature type="transmembrane region" description="Helical" evidence="2">
    <location>
        <begin position="186"/>
        <end position="206"/>
    </location>
</feature>
<reference evidence="4" key="1">
    <citation type="journal article" date="2023" name="PLoS Negl. Trop. Dis.">
        <title>A genome sequence for Biomphalaria pfeifferi, the major vector snail for the human-infecting parasite Schistosoma mansoni.</title>
        <authorList>
            <person name="Bu L."/>
            <person name="Lu L."/>
            <person name="Laidemitt M.R."/>
            <person name="Zhang S.M."/>
            <person name="Mutuku M."/>
            <person name="Mkoji G."/>
            <person name="Steinauer M."/>
            <person name="Loker E.S."/>
        </authorList>
    </citation>
    <scope>NUCLEOTIDE SEQUENCE</scope>
    <source>
        <strain evidence="4">KasaAsao</strain>
    </source>
</reference>
<evidence type="ECO:0000256" key="2">
    <source>
        <dbReference type="SAM" id="Phobius"/>
    </source>
</evidence>
<gene>
    <name evidence="4" type="ORF">Bpfe_028792</name>
</gene>
<feature type="compositionally biased region" description="Basic and acidic residues" evidence="1">
    <location>
        <begin position="395"/>
        <end position="405"/>
    </location>
</feature>
<feature type="region of interest" description="Disordered" evidence="1">
    <location>
        <begin position="318"/>
        <end position="405"/>
    </location>
</feature>
<keyword evidence="3" id="KW-0732">Signal</keyword>